<sequence>MEKGHNNYSESSAASWYLEVESLLEIFLFIARSPLSSLLFPSLNPLLSSAASSADCNPASCAASLRAHPGLKTLCQSPLEGSEGGREG</sequence>
<evidence type="ECO:0000313" key="2">
    <source>
        <dbReference type="Proteomes" id="UP000314294"/>
    </source>
</evidence>
<keyword evidence="2" id="KW-1185">Reference proteome</keyword>
<reference evidence="1 2" key="1">
    <citation type="submission" date="2019-03" db="EMBL/GenBank/DDBJ databases">
        <title>First draft genome of Liparis tanakae, snailfish: a comprehensive survey of snailfish specific genes.</title>
        <authorList>
            <person name="Kim W."/>
            <person name="Song I."/>
            <person name="Jeong J.-H."/>
            <person name="Kim D."/>
            <person name="Kim S."/>
            <person name="Ryu S."/>
            <person name="Song J.Y."/>
            <person name="Lee S.K."/>
        </authorList>
    </citation>
    <scope>NUCLEOTIDE SEQUENCE [LARGE SCALE GENOMIC DNA]</scope>
    <source>
        <tissue evidence="1">Muscle</tissue>
    </source>
</reference>
<dbReference type="EMBL" id="SRLO01000377">
    <property type="protein sequence ID" value="TNN58484.1"/>
    <property type="molecule type" value="Genomic_DNA"/>
</dbReference>
<name>A0A4Z2H0W9_9TELE</name>
<evidence type="ECO:0000313" key="1">
    <source>
        <dbReference type="EMBL" id="TNN58484.1"/>
    </source>
</evidence>
<accession>A0A4Z2H0W9</accession>
<proteinExistence type="predicted"/>
<organism evidence="1 2">
    <name type="scientific">Liparis tanakae</name>
    <name type="common">Tanaka's snailfish</name>
    <dbReference type="NCBI Taxonomy" id="230148"/>
    <lineage>
        <taxon>Eukaryota</taxon>
        <taxon>Metazoa</taxon>
        <taxon>Chordata</taxon>
        <taxon>Craniata</taxon>
        <taxon>Vertebrata</taxon>
        <taxon>Euteleostomi</taxon>
        <taxon>Actinopterygii</taxon>
        <taxon>Neopterygii</taxon>
        <taxon>Teleostei</taxon>
        <taxon>Neoteleostei</taxon>
        <taxon>Acanthomorphata</taxon>
        <taxon>Eupercaria</taxon>
        <taxon>Perciformes</taxon>
        <taxon>Cottioidei</taxon>
        <taxon>Cottales</taxon>
        <taxon>Liparidae</taxon>
        <taxon>Liparis</taxon>
    </lineage>
</organism>
<dbReference type="AlphaFoldDB" id="A0A4Z2H0W9"/>
<gene>
    <name evidence="1" type="ORF">EYF80_031287</name>
</gene>
<comment type="caution">
    <text evidence="1">The sequence shown here is derived from an EMBL/GenBank/DDBJ whole genome shotgun (WGS) entry which is preliminary data.</text>
</comment>
<protein>
    <submittedName>
        <fullName evidence="1">Uncharacterized protein</fullName>
    </submittedName>
</protein>
<dbReference type="Proteomes" id="UP000314294">
    <property type="component" value="Unassembled WGS sequence"/>
</dbReference>